<evidence type="ECO:0000259" key="3">
    <source>
        <dbReference type="Pfam" id="PF13579"/>
    </source>
</evidence>
<keyword evidence="5" id="KW-1185">Reference proteome</keyword>
<dbReference type="EMBL" id="JACWMS010000001">
    <property type="protein sequence ID" value="MBD1319029.1"/>
    <property type="molecule type" value="Genomic_DNA"/>
</dbReference>
<dbReference type="Pfam" id="PF13579">
    <property type="entry name" value="Glyco_trans_4_4"/>
    <property type="match status" value="1"/>
</dbReference>
<dbReference type="RefSeq" id="WP_190265969.1">
    <property type="nucleotide sequence ID" value="NZ_BAABAD010000003.1"/>
</dbReference>
<evidence type="ECO:0000256" key="2">
    <source>
        <dbReference type="ARBA" id="ARBA00022679"/>
    </source>
</evidence>
<protein>
    <submittedName>
        <fullName evidence="4">Glycosyltransferase</fullName>
    </submittedName>
</protein>
<keyword evidence="2" id="KW-0808">Transferase</keyword>
<dbReference type="Proteomes" id="UP000602395">
    <property type="component" value="Unassembled WGS sequence"/>
</dbReference>
<dbReference type="Gene3D" id="3.40.50.2000">
    <property type="entry name" value="Glycogen Phosphorylase B"/>
    <property type="match status" value="2"/>
</dbReference>
<dbReference type="PANTHER" id="PTHR45947">
    <property type="entry name" value="SULFOQUINOVOSYL TRANSFERASE SQD2"/>
    <property type="match status" value="1"/>
</dbReference>
<evidence type="ECO:0000313" key="5">
    <source>
        <dbReference type="Proteomes" id="UP000602395"/>
    </source>
</evidence>
<sequence>MASLFDAAGAYGGPARVALNLTAELSHRGHVVTLAGATSGYDVVPGLVDGVACQWFPARTVVPGVGFAGLAAHGLLRKIRAEITEYDVVHVHLARDFVTLPVALMARHHKVPYVVQPHGMVDASSRLLAVPLDRLWTRPALRGASRVLYLTRTELRRLEEFGGHALPVALLGNGVPPAGDRAWPVGPVPEVIFLARLHPRKRAAAFVRVARRLLEDGVSARFAVVGPPGGAEREVQNEVAAAGSDAIRYEGPIAPDHVPARLAAASLYVLPSVEEPYPMSVLEAMAVGRPVVVGRSCGLAEAVERHGCGVTVDDSEESLAQAIRYYLDNPDEARSAGGRGLVAARTEFALPSVVDNLERIYHEVTSASEVRR</sequence>
<keyword evidence="1" id="KW-0328">Glycosyltransferase</keyword>
<reference evidence="4 5" key="1">
    <citation type="submission" date="2020-09" db="EMBL/GenBank/DDBJ databases">
        <title>Novel species in genus Gordonia.</title>
        <authorList>
            <person name="Zhang G."/>
        </authorList>
    </citation>
    <scope>NUCLEOTIDE SEQUENCE [LARGE SCALE GENOMIC DNA]</scope>
    <source>
        <strain evidence="4 5">ON-33</strain>
    </source>
</reference>
<dbReference type="InterPro" id="IPR028098">
    <property type="entry name" value="Glyco_trans_4-like_N"/>
</dbReference>
<gene>
    <name evidence="4" type="ORF">IDF66_05495</name>
</gene>
<comment type="caution">
    <text evidence="4">The sequence shown here is derived from an EMBL/GenBank/DDBJ whole genome shotgun (WGS) entry which is preliminary data.</text>
</comment>
<organism evidence="4 5">
    <name type="scientific">Gordonia hankookensis</name>
    <dbReference type="NCBI Taxonomy" id="589403"/>
    <lineage>
        <taxon>Bacteria</taxon>
        <taxon>Bacillati</taxon>
        <taxon>Actinomycetota</taxon>
        <taxon>Actinomycetes</taxon>
        <taxon>Mycobacteriales</taxon>
        <taxon>Gordoniaceae</taxon>
        <taxon>Gordonia</taxon>
    </lineage>
</organism>
<dbReference type="PANTHER" id="PTHR45947:SF3">
    <property type="entry name" value="SULFOQUINOVOSYL TRANSFERASE SQD2"/>
    <property type="match status" value="1"/>
</dbReference>
<accession>A0ABR7W889</accession>
<dbReference type="SUPFAM" id="SSF53756">
    <property type="entry name" value="UDP-Glycosyltransferase/glycogen phosphorylase"/>
    <property type="match status" value="1"/>
</dbReference>
<name>A0ABR7W889_9ACTN</name>
<evidence type="ECO:0000313" key="4">
    <source>
        <dbReference type="EMBL" id="MBD1319029.1"/>
    </source>
</evidence>
<proteinExistence type="predicted"/>
<feature type="domain" description="Glycosyltransferase subfamily 4-like N-terminal" evidence="3">
    <location>
        <begin position="12"/>
        <end position="174"/>
    </location>
</feature>
<dbReference type="Pfam" id="PF13692">
    <property type="entry name" value="Glyco_trans_1_4"/>
    <property type="match status" value="1"/>
</dbReference>
<evidence type="ECO:0000256" key="1">
    <source>
        <dbReference type="ARBA" id="ARBA00022676"/>
    </source>
</evidence>
<dbReference type="InterPro" id="IPR050194">
    <property type="entry name" value="Glycosyltransferase_grp1"/>
</dbReference>